<gene>
    <name evidence="1" type="ORF">TM448A01088_0012</name>
</gene>
<sequence>MKTFEEKFNEVKDDENKTSYICFAEAIKGQKMKPSGIRKWFNKVVDKDDYFEDEKDEVLKYLEKLSNNGTGMYYPENEDDKLK</sequence>
<dbReference type="EMBL" id="MT144098">
    <property type="protein sequence ID" value="QJA48712.1"/>
    <property type="molecule type" value="Genomic_DNA"/>
</dbReference>
<dbReference type="AlphaFoldDB" id="A0A6H1ZML0"/>
<name>A0A6H1ZML0_9ZZZZ</name>
<evidence type="ECO:0000313" key="1">
    <source>
        <dbReference type="EMBL" id="QJA48712.1"/>
    </source>
</evidence>
<accession>A0A6H1ZML0</accession>
<reference evidence="1" key="1">
    <citation type="submission" date="2020-03" db="EMBL/GenBank/DDBJ databases">
        <title>The deep terrestrial virosphere.</title>
        <authorList>
            <person name="Holmfeldt K."/>
            <person name="Nilsson E."/>
            <person name="Simone D."/>
            <person name="Lopez-Fernandez M."/>
            <person name="Wu X."/>
            <person name="de Brujin I."/>
            <person name="Lundin D."/>
            <person name="Andersson A."/>
            <person name="Bertilsson S."/>
            <person name="Dopson M."/>
        </authorList>
    </citation>
    <scope>NUCLEOTIDE SEQUENCE</scope>
    <source>
        <strain evidence="1">TM448A01088</strain>
    </source>
</reference>
<protein>
    <submittedName>
        <fullName evidence="1">Uncharacterized protein</fullName>
    </submittedName>
</protein>
<organism evidence="1">
    <name type="scientific">viral metagenome</name>
    <dbReference type="NCBI Taxonomy" id="1070528"/>
    <lineage>
        <taxon>unclassified sequences</taxon>
        <taxon>metagenomes</taxon>
        <taxon>organismal metagenomes</taxon>
    </lineage>
</organism>
<proteinExistence type="predicted"/>